<proteinExistence type="predicted"/>
<dbReference type="Pfam" id="PF01408">
    <property type="entry name" value="GFO_IDH_MocA"/>
    <property type="match status" value="1"/>
</dbReference>
<name>A0A2A2I8I1_9BACI</name>
<evidence type="ECO:0000313" key="2">
    <source>
        <dbReference type="EMBL" id="PAV28321.1"/>
    </source>
</evidence>
<keyword evidence="3" id="KW-1185">Reference proteome</keyword>
<reference evidence="2 3" key="1">
    <citation type="submission" date="2017-08" db="EMBL/GenBank/DDBJ databases">
        <title>Virgibacillus indicus sp. nov. and Virgibacillus profoundi sp. nov, two moderately halophilic bacteria isolated from marine sediment by using the Microfluidic Streak Plate.</title>
        <authorList>
            <person name="Xu B."/>
            <person name="Hu B."/>
            <person name="Wang J."/>
            <person name="Zhu Y."/>
            <person name="Huang L."/>
            <person name="Du W."/>
            <person name="Huang Y."/>
        </authorList>
    </citation>
    <scope>NUCLEOTIDE SEQUENCE [LARGE SCALE GENOMIC DNA]</scope>
    <source>
        <strain evidence="2 3">IO3-P3-H5</strain>
    </source>
</reference>
<comment type="caution">
    <text evidence="2">The sequence shown here is derived from an EMBL/GenBank/DDBJ whole genome shotgun (WGS) entry which is preliminary data.</text>
</comment>
<evidence type="ECO:0000313" key="3">
    <source>
        <dbReference type="Proteomes" id="UP000218887"/>
    </source>
</evidence>
<dbReference type="InterPro" id="IPR036291">
    <property type="entry name" value="NAD(P)-bd_dom_sf"/>
</dbReference>
<dbReference type="RefSeq" id="WP_095656737.1">
    <property type="nucleotide sequence ID" value="NZ_NPOA01000013.1"/>
</dbReference>
<evidence type="ECO:0000259" key="1">
    <source>
        <dbReference type="Pfam" id="PF01408"/>
    </source>
</evidence>
<dbReference type="OrthoDB" id="2923860at2"/>
<feature type="domain" description="Gfo/Idh/MocA-like oxidoreductase N-terminal" evidence="1">
    <location>
        <begin position="54"/>
        <end position="128"/>
    </location>
</feature>
<dbReference type="EMBL" id="NPOA01000013">
    <property type="protein sequence ID" value="PAV28321.1"/>
    <property type="molecule type" value="Genomic_DNA"/>
</dbReference>
<sequence length="284" mass="32359">MKKIGFIDYYLDEWHANNYPKWIRENAAAAKRNCDVTYAWAEIDQPSGLDTDSWCRKNQVQKLSSIEELVEKSDYIVVLSPDHPEHHERLTHLPLISGKPVYIDKTFSSNLNSGIRMFDLADKHGTPLFSSSALRFAKELSDYPNSEVNRETLEYIATTGPGTYDNYSVHQYEIIVSQMGLGAKRIKSLSTSNSSLLVIEYDDGRQASFSQMQHADFQVNLQLKNGEGRYIPACSDMFTRLINSMLDFFETGIPPVPKEETLEIMSLIDAGKKAMKNRDTWIIL</sequence>
<dbReference type="AlphaFoldDB" id="A0A2A2I8I1"/>
<dbReference type="Proteomes" id="UP000218887">
    <property type="component" value="Unassembled WGS sequence"/>
</dbReference>
<dbReference type="Gene3D" id="3.40.50.720">
    <property type="entry name" value="NAD(P)-binding Rossmann-like Domain"/>
    <property type="match status" value="1"/>
</dbReference>
<gene>
    <name evidence="2" type="ORF">CIL05_16935</name>
</gene>
<protein>
    <recommendedName>
        <fullName evidence="1">Gfo/Idh/MocA-like oxidoreductase N-terminal domain-containing protein</fullName>
    </recommendedName>
</protein>
<dbReference type="SUPFAM" id="SSF51735">
    <property type="entry name" value="NAD(P)-binding Rossmann-fold domains"/>
    <property type="match status" value="1"/>
</dbReference>
<accession>A0A2A2I8I1</accession>
<dbReference type="GO" id="GO:0000166">
    <property type="term" value="F:nucleotide binding"/>
    <property type="evidence" value="ECO:0007669"/>
    <property type="project" value="InterPro"/>
</dbReference>
<dbReference type="InterPro" id="IPR000683">
    <property type="entry name" value="Gfo/Idh/MocA-like_OxRdtase_N"/>
</dbReference>
<organism evidence="2 3">
    <name type="scientific">Virgibacillus profundi</name>
    <dbReference type="NCBI Taxonomy" id="2024555"/>
    <lineage>
        <taxon>Bacteria</taxon>
        <taxon>Bacillati</taxon>
        <taxon>Bacillota</taxon>
        <taxon>Bacilli</taxon>
        <taxon>Bacillales</taxon>
        <taxon>Bacillaceae</taxon>
        <taxon>Virgibacillus</taxon>
    </lineage>
</organism>